<organism evidence="1 2">
    <name type="scientific">Drosophila lebanonensis</name>
    <name type="common">Fruit fly</name>
    <name type="synonym">Scaptodrosophila lebanonensis</name>
    <dbReference type="NCBI Taxonomy" id="7225"/>
    <lineage>
        <taxon>Eukaryota</taxon>
        <taxon>Metazoa</taxon>
        <taxon>Ecdysozoa</taxon>
        <taxon>Arthropoda</taxon>
        <taxon>Hexapoda</taxon>
        <taxon>Insecta</taxon>
        <taxon>Pterygota</taxon>
        <taxon>Neoptera</taxon>
        <taxon>Endopterygota</taxon>
        <taxon>Diptera</taxon>
        <taxon>Brachycera</taxon>
        <taxon>Muscomorpha</taxon>
        <taxon>Ephydroidea</taxon>
        <taxon>Drosophilidae</taxon>
        <taxon>Scaptodrosophila</taxon>
    </lineage>
</organism>
<accession>A0A6J2TGM9</accession>
<dbReference type="RefSeq" id="XP_030375871.1">
    <property type="nucleotide sequence ID" value="XM_030520011.1"/>
</dbReference>
<evidence type="ECO:0000313" key="2">
    <source>
        <dbReference type="RefSeq" id="XP_030375871.1"/>
    </source>
</evidence>
<gene>
    <name evidence="2" type="primary">LOC115625104</name>
</gene>
<dbReference type="GeneID" id="115625104"/>
<reference evidence="2" key="1">
    <citation type="submission" date="2025-08" db="UniProtKB">
        <authorList>
            <consortium name="RefSeq"/>
        </authorList>
    </citation>
    <scope>IDENTIFICATION</scope>
    <source>
        <strain evidence="2">11010-0011.00</strain>
        <tissue evidence="2">Whole body</tissue>
    </source>
</reference>
<dbReference type="Proteomes" id="UP000504634">
    <property type="component" value="Unplaced"/>
</dbReference>
<name>A0A6J2TGM9_DROLE</name>
<protein>
    <submittedName>
        <fullName evidence="2">Protein terminus</fullName>
    </submittedName>
</protein>
<sequence>MPRRRHSRYIFETAENWRTFRHELVINNLRINCQSCHSRVAANEPYSHHWLEGEDATHIKLSLEEKLVLRRIERERIECFLLCDESASERTSDFLLEAGTDAVPQLLRFLFYEATRMGVTIGFFVKINQKREHMYYETSEVQISHFLDINETVDLLFSLLLEKISNYLALQHNSDLEGFFVKRLKVTVKRQWTDGELQLPLQYRVKCDVNRVQSNNLTPVDMTLLTDSYLRYQGKQFGDFPASLRVNLYCFRMCASSKELYAVPYLLTSDDVNNTPTFIIQNDVTGEFRGLHEIRNIRHFLRADSQDHLFVCRLCKTHFADRAMFALHKQINCGSGFVVWQMDEPTVELHANCFVLPKQYFKHAWFGLGR</sequence>
<evidence type="ECO:0000313" key="1">
    <source>
        <dbReference type="Proteomes" id="UP000504634"/>
    </source>
</evidence>
<keyword evidence="1" id="KW-1185">Reference proteome</keyword>
<dbReference type="AlphaFoldDB" id="A0A6J2TGM9"/>
<dbReference type="OrthoDB" id="7974539at2759"/>
<proteinExistence type="predicted"/>